<feature type="coiled-coil region" evidence="1">
    <location>
        <begin position="70"/>
        <end position="104"/>
    </location>
</feature>
<dbReference type="Pfam" id="PF05137">
    <property type="entry name" value="PilN"/>
    <property type="match status" value="1"/>
</dbReference>
<keyword evidence="2" id="KW-0812">Transmembrane</keyword>
<reference evidence="3" key="1">
    <citation type="journal article" date="2014" name="Front. Microbiol.">
        <title>High frequency of phylogenetically diverse reductive dehalogenase-homologous genes in deep subseafloor sedimentary metagenomes.</title>
        <authorList>
            <person name="Kawai M."/>
            <person name="Futagami T."/>
            <person name="Toyoda A."/>
            <person name="Takaki Y."/>
            <person name="Nishi S."/>
            <person name="Hori S."/>
            <person name="Arai W."/>
            <person name="Tsubouchi T."/>
            <person name="Morono Y."/>
            <person name="Uchiyama I."/>
            <person name="Ito T."/>
            <person name="Fujiyama A."/>
            <person name="Inagaki F."/>
            <person name="Takami H."/>
        </authorList>
    </citation>
    <scope>NUCLEOTIDE SEQUENCE</scope>
    <source>
        <strain evidence="3">Expedition CK06-06</strain>
    </source>
</reference>
<dbReference type="InterPro" id="IPR007813">
    <property type="entry name" value="PilN"/>
</dbReference>
<comment type="caution">
    <text evidence="3">The sequence shown here is derived from an EMBL/GenBank/DDBJ whole genome shotgun (WGS) entry which is preliminary data.</text>
</comment>
<name>X0TQN2_9ZZZZ</name>
<organism evidence="3">
    <name type="scientific">marine sediment metagenome</name>
    <dbReference type="NCBI Taxonomy" id="412755"/>
    <lineage>
        <taxon>unclassified sequences</taxon>
        <taxon>metagenomes</taxon>
        <taxon>ecological metagenomes</taxon>
    </lineage>
</organism>
<dbReference type="PANTHER" id="PTHR40278:SF1">
    <property type="entry name" value="DNA UTILIZATION PROTEIN HOFN"/>
    <property type="match status" value="1"/>
</dbReference>
<gene>
    <name evidence="3" type="ORF">S01H1_21530</name>
</gene>
<keyword evidence="1" id="KW-0175">Coiled coil</keyword>
<feature type="non-terminal residue" evidence="3">
    <location>
        <position position="182"/>
    </location>
</feature>
<evidence type="ECO:0000313" key="3">
    <source>
        <dbReference type="EMBL" id="GAF95549.1"/>
    </source>
</evidence>
<keyword evidence="2" id="KW-0472">Membrane</keyword>
<protein>
    <submittedName>
        <fullName evidence="3">Uncharacterized protein</fullName>
    </submittedName>
</protein>
<dbReference type="InterPro" id="IPR052534">
    <property type="entry name" value="Extracell_DNA_Util/SecSys_Comp"/>
</dbReference>
<evidence type="ECO:0000256" key="2">
    <source>
        <dbReference type="SAM" id="Phobius"/>
    </source>
</evidence>
<dbReference type="PANTHER" id="PTHR40278">
    <property type="entry name" value="DNA UTILIZATION PROTEIN HOFN"/>
    <property type="match status" value="1"/>
</dbReference>
<feature type="transmembrane region" description="Helical" evidence="2">
    <location>
        <begin position="31"/>
        <end position="52"/>
    </location>
</feature>
<sequence>MTSQQLPERRPKKIDLNLLPPQYLPRKVSRLSIVLVILIVLMLCLPVLLVFLKADIDADSAALQTKRDGLKAQLNDLYDIKREADALQAQIDTLDSALAAIEQDYQTFIQNRVLWSEIVKEIDRILPGTRVTLQSIVQSDSGVTLTGTATRDDYVYDYAIALEESEYFSGISVTTLSAPGEA</sequence>
<evidence type="ECO:0000256" key="1">
    <source>
        <dbReference type="SAM" id="Coils"/>
    </source>
</evidence>
<dbReference type="AlphaFoldDB" id="X0TQN2"/>
<dbReference type="EMBL" id="BARS01011954">
    <property type="protein sequence ID" value="GAF95549.1"/>
    <property type="molecule type" value="Genomic_DNA"/>
</dbReference>
<proteinExistence type="predicted"/>
<accession>X0TQN2</accession>
<keyword evidence="2" id="KW-1133">Transmembrane helix</keyword>